<dbReference type="Pfam" id="PF14501">
    <property type="entry name" value="HATPase_c_5"/>
    <property type="match status" value="1"/>
</dbReference>
<feature type="transmembrane region" description="Helical" evidence="1">
    <location>
        <begin position="165"/>
        <end position="185"/>
    </location>
</feature>
<dbReference type="PANTHER" id="PTHR40448">
    <property type="entry name" value="TWO-COMPONENT SENSOR HISTIDINE KINASE"/>
    <property type="match status" value="1"/>
</dbReference>
<name>A0A318XHX7_9FIRM</name>
<dbReference type="EMBL" id="QKMR01000018">
    <property type="protein sequence ID" value="PYG86624.1"/>
    <property type="molecule type" value="Genomic_DNA"/>
</dbReference>
<sequence>MSVNIGISLLQLAVNVIELFVWFFLISVFLYFKENHKKKIACFLAVYLILYIVERIFPQILLFNLAVSIYSRFVIYILYRGKLLHKFFAFWISNCLNYVLDMFIISIVSTGFDGNLFFSSMQEMNSKLIVTLTKLLLIALICVLFKRLVSPSTLKIEIMSNSHTLLLAMLPIFGYVTMCVLDYGVRTYIKVPFSVNLFLIITYLATIIYNIVVMVLIDKLVLNRRYKLMNDISQEQLLIQFNHYESLKEKIEQNKKLKHDMKNHMLCIEALISNNALEEAKKLLSSIEGIMQESDLEISSGNSIVDAILNEKSKLAKQHGIRFLFEGVLPQDSFISPIDISTIFSNALDNAIEAAQQDDNSNRFVETTIKIRGKCLLILIENSVKQDISIKDNTIETTKDNKGKHGFGLRNIRDSVEKYGGDFNISCRDKSFTLEIMLSISA</sequence>
<keyword evidence="4" id="KW-1185">Reference proteome</keyword>
<feature type="transmembrane region" description="Helical" evidence="1">
    <location>
        <begin position="60"/>
        <end position="79"/>
    </location>
</feature>
<dbReference type="CDD" id="cd16935">
    <property type="entry name" value="HATPase_AgrC-ComD-like"/>
    <property type="match status" value="1"/>
</dbReference>
<feature type="transmembrane region" description="Helical" evidence="1">
    <location>
        <begin position="128"/>
        <end position="145"/>
    </location>
</feature>
<keyword evidence="1" id="KW-1133">Transmembrane helix</keyword>
<protein>
    <submittedName>
        <fullName evidence="3">GHKL domain-containing protein</fullName>
    </submittedName>
</protein>
<dbReference type="RefSeq" id="WP_110462838.1">
    <property type="nucleotide sequence ID" value="NZ_QKMR01000018.1"/>
</dbReference>
<dbReference type="InterPro" id="IPR036890">
    <property type="entry name" value="HATPase_C_sf"/>
</dbReference>
<feature type="domain" description="Sensor histidine kinase NatK-like C-terminal" evidence="2">
    <location>
        <begin position="336"/>
        <end position="438"/>
    </location>
</feature>
<gene>
    <name evidence="3" type="ORF">LY28_02843</name>
</gene>
<proteinExistence type="predicted"/>
<dbReference type="OrthoDB" id="1634477at2"/>
<dbReference type="Proteomes" id="UP000248132">
    <property type="component" value="Unassembled WGS sequence"/>
</dbReference>
<keyword evidence="1" id="KW-0472">Membrane</keyword>
<evidence type="ECO:0000259" key="2">
    <source>
        <dbReference type="Pfam" id="PF14501"/>
    </source>
</evidence>
<evidence type="ECO:0000256" key="1">
    <source>
        <dbReference type="SAM" id="Phobius"/>
    </source>
</evidence>
<organism evidence="3 4">
    <name type="scientific">Ruminiclostridium sufflavum DSM 19573</name>
    <dbReference type="NCBI Taxonomy" id="1121337"/>
    <lineage>
        <taxon>Bacteria</taxon>
        <taxon>Bacillati</taxon>
        <taxon>Bacillota</taxon>
        <taxon>Clostridia</taxon>
        <taxon>Eubacteriales</taxon>
        <taxon>Oscillospiraceae</taxon>
        <taxon>Ruminiclostridium</taxon>
    </lineage>
</organism>
<accession>A0A318XHX7</accession>
<reference evidence="3 4" key="1">
    <citation type="submission" date="2018-06" db="EMBL/GenBank/DDBJ databases">
        <title>Genomic Encyclopedia of Type Strains, Phase I: the one thousand microbial genomes (KMG-I) project.</title>
        <authorList>
            <person name="Kyrpides N."/>
        </authorList>
    </citation>
    <scope>NUCLEOTIDE SEQUENCE [LARGE SCALE GENOMIC DNA]</scope>
    <source>
        <strain evidence="3 4">DSM 19573</strain>
    </source>
</reference>
<feature type="transmembrane region" description="Helical" evidence="1">
    <location>
        <begin position="12"/>
        <end position="32"/>
    </location>
</feature>
<feature type="transmembrane region" description="Helical" evidence="1">
    <location>
        <begin position="88"/>
        <end position="108"/>
    </location>
</feature>
<dbReference type="Gene3D" id="3.30.565.10">
    <property type="entry name" value="Histidine kinase-like ATPase, C-terminal domain"/>
    <property type="match status" value="1"/>
</dbReference>
<feature type="transmembrane region" description="Helical" evidence="1">
    <location>
        <begin position="39"/>
        <end position="54"/>
    </location>
</feature>
<comment type="caution">
    <text evidence="3">The sequence shown here is derived from an EMBL/GenBank/DDBJ whole genome shotgun (WGS) entry which is preliminary data.</text>
</comment>
<dbReference type="SUPFAM" id="SSF55874">
    <property type="entry name" value="ATPase domain of HSP90 chaperone/DNA topoisomerase II/histidine kinase"/>
    <property type="match status" value="1"/>
</dbReference>
<evidence type="ECO:0000313" key="4">
    <source>
        <dbReference type="Proteomes" id="UP000248132"/>
    </source>
</evidence>
<feature type="transmembrane region" description="Helical" evidence="1">
    <location>
        <begin position="197"/>
        <end position="217"/>
    </location>
</feature>
<keyword evidence="1" id="KW-0812">Transmembrane</keyword>
<dbReference type="AlphaFoldDB" id="A0A318XHX7"/>
<evidence type="ECO:0000313" key="3">
    <source>
        <dbReference type="EMBL" id="PYG86624.1"/>
    </source>
</evidence>
<dbReference type="InterPro" id="IPR032834">
    <property type="entry name" value="NatK-like_C"/>
</dbReference>
<dbReference type="GO" id="GO:0042802">
    <property type="term" value="F:identical protein binding"/>
    <property type="evidence" value="ECO:0007669"/>
    <property type="project" value="TreeGrafter"/>
</dbReference>
<dbReference type="PANTHER" id="PTHR40448:SF1">
    <property type="entry name" value="TWO-COMPONENT SENSOR HISTIDINE KINASE"/>
    <property type="match status" value="1"/>
</dbReference>